<dbReference type="CDD" id="cd18919">
    <property type="entry name" value="bHLH_AtBPE_like"/>
    <property type="match status" value="1"/>
</dbReference>
<feature type="domain" description="BHLH" evidence="6">
    <location>
        <begin position="215"/>
        <end position="265"/>
    </location>
</feature>
<keyword evidence="3" id="KW-0804">Transcription</keyword>
<evidence type="ECO:0000256" key="5">
    <source>
        <dbReference type="SAM" id="MobiDB-lite"/>
    </source>
</evidence>
<dbReference type="InterPro" id="IPR011598">
    <property type="entry name" value="bHLH_dom"/>
</dbReference>
<dbReference type="GO" id="GO:0005634">
    <property type="term" value="C:nucleus"/>
    <property type="evidence" value="ECO:0007669"/>
    <property type="project" value="UniProtKB-SubCell"/>
</dbReference>
<dbReference type="FunFam" id="4.10.280.10:FF:000002">
    <property type="entry name" value="Basic helix-loop-helix transcription factor"/>
    <property type="match status" value="1"/>
</dbReference>
<organism evidence="7">
    <name type="scientific">Rhizophora mucronata</name>
    <name type="common">Asiatic mangrove</name>
    <dbReference type="NCBI Taxonomy" id="61149"/>
    <lineage>
        <taxon>Eukaryota</taxon>
        <taxon>Viridiplantae</taxon>
        <taxon>Streptophyta</taxon>
        <taxon>Embryophyta</taxon>
        <taxon>Tracheophyta</taxon>
        <taxon>Spermatophyta</taxon>
        <taxon>Magnoliopsida</taxon>
        <taxon>eudicotyledons</taxon>
        <taxon>Gunneridae</taxon>
        <taxon>Pentapetalae</taxon>
        <taxon>rosids</taxon>
        <taxon>fabids</taxon>
        <taxon>Malpighiales</taxon>
        <taxon>Rhizophoraceae</taxon>
        <taxon>Rhizophora</taxon>
    </lineage>
</organism>
<feature type="compositionally biased region" description="Basic and acidic residues" evidence="5">
    <location>
        <begin position="181"/>
        <end position="193"/>
    </location>
</feature>
<dbReference type="Pfam" id="PF00010">
    <property type="entry name" value="HLH"/>
    <property type="match status" value="1"/>
</dbReference>
<dbReference type="PANTHER" id="PTHR12565:SF312">
    <property type="entry name" value="TRANSCRIPTION FACTOR BHLH74"/>
    <property type="match status" value="1"/>
</dbReference>
<reference evidence="7" key="1">
    <citation type="submission" date="2018-02" db="EMBL/GenBank/DDBJ databases">
        <title>Rhizophora mucronata_Transcriptome.</title>
        <authorList>
            <person name="Meera S.P."/>
            <person name="Sreeshan A."/>
            <person name="Augustine A."/>
        </authorList>
    </citation>
    <scope>NUCLEOTIDE SEQUENCE</scope>
    <source>
        <tissue evidence="7">Leaf</tissue>
    </source>
</reference>
<protein>
    <submittedName>
        <fullName evidence="7">DNA binding protein</fullName>
    </submittedName>
</protein>
<dbReference type="GO" id="GO:0046983">
    <property type="term" value="F:protein dimerization activity"/>
    <property type="evidence" value="ECO:0007669"/>
    <property type="project" value="InterPro"/>
</dbReference>
<dbReference type="SMART" id="SM00353">
    <property type="entry name" value="HLH"/>
    <property type="match status" value="1"/>
</dbReference>
<accession>A0A2P2JWQ1</accession>
<feature type="region of interest" description="Disordered" evidence="5">
    <location>
        <begin position="156"/>
        <end position="204"/>
    </location>
</feature>
<keyword evidence="2" id="KW-0805">Transcription regulation</keyword>
<dbReference type="GO" id="GO:0003700">
    <property type="term" value="F:DNA-binding transcription factor activity"/>
    <property type="evidence" value="ECO:0007669"/>
    <property type="project" value="TreeGrafter"/>
</dbReference>
<dbReference type="InterPro" id="IPR036638">
    <property type="entry name" value="HLH_DNA-bd_sf"/>
</dbReference>
<evidence type="ECO:0000256" key="3">
    <source>
        <dbReference type="ARBA" id="ARBA00023163"/>
    </source>
</evidence>
<dbReference type="InterPro" id="IPR024097">
    <property type="entry name" value="bHLH_ZIP_TF"/>
</dbReference>
<evidence type="ECO:0000256" key="4">
    <source>
        <dbReference type="ARBA" id="ARBA00023242"/>
    </source>
</evidence>
<comment type="subcellular location">
    <subcellularLocation>
        <location evidence="1">Nucleus</location>
    </subcellularLocation>
</comment>
<dbReference type="PROSITE" id="PS50888">
    <property type="entry name" value="BHLH"/>
    <property type="match status" value="1"/>
</dbReference>
<evidence type="ECO:0000256" key="2">
    <source>
        <dbReference type="ARBA" id="ARBA00023015"/>
    </source>
</evidence>
<name>A0A2P2JWQ1_RHIMU</name>
<dbReference type="Gene3D" id="4.10.280.10">
    <property type="entry name" value="Helix-loop-helix DNA-binding domain"/>
    <property type="match status" value="1"/>
</dbReference>
<feature type="region of interest" description="Disordered" evidence="5">
    <location>
        <begin position="1"/>
        <end position="20"/>
    </location>
</feature>
<dbReference type="EMBL" id="GGEC01017402">
    <property type="protein sequence ID" value="MBW97885.1"/>
    <property type="molecule type" value="Transcribed_RNA"/>
</dbReference>
<dbReference type="PANTHER" id="PTHR12565">
    <property type="entry name" value="STEROL REGULATORY ELEMENT-BINDING PROTEIN"/>
    <property type="match status" value="1"/>
</dbReference>
<proteinExistence type="predicted"/>
<evidence type="ECO:0000259" key="6">
    <source>
        <dbReference type="PROSITE" id="PS50888"/>
    </source>
</evidence>
<dbReference type="AlphaFoldDB" id="A0A2P2JWQ1"/>
<evidence type="ECO:0000313" key="7">
    <source>
        <dbReference type="EMBL" id="MBW97885.1"/>
    </source>
</evidence>
<keyword evidence="4" id="KW-0539">Nucleus</keyword>
<sequence length="374" mass="41010">MGSGGSGGDSDEMRLPNRGESVLNCSSSRMSINPFFASAWDPVVSLGSHENYGSSSIVSPNEFTNSLYPVVMENQGISSSSHHARCMSDSSFVELVPKFPCFGNGNFSDMIGSFGLTERGQIASAGCPPTYNMNKEGDNEMSMENGIEFQEDRHLIEKPAIRASPNGKRRKRTPESNTHFDPNKGKEAAKLSKDNSNSEGAPKEKYIHVRARRGQATNSHSLAERVRREKISERMRLLQDLVPGCNKITGKAVMLDEIINYVQSLQRQVEFLSMKLAAVNPELNIDLERILSKDILHPQGGNLSVRGLSPGMNSFPYPHATFQPTTPVIPNTNPRFSPVPQAVVDNELQSLLQMGFDSSSAINNLGPNGKRKLV</sequence>
<dbReference type="SUPFAM" id="SSF47459">
    <property type="entry name" value="HLH, helix-loop-helix DNA-binding domain"/>
    <property type="match status" value="1"/>
</dbReference>
<evidence type="ECO:0000256" key="1">
    <source>
        <dbReference type="ARBA" id="ARBA00004123"/>
    </source>
</evidence>